<dbReference type="PANTHER" id="PTHR43179:SF12">
    <property type="entry name" value="GALACTOFURANOSYLTRANSFERASE GLFT2"/>
    <property type="match status" value="1"/>
</dbReference>
<dbReference type="Gene3D" id="3.90.550.10">
    <property type="entry name" value="Spore Coat Polysaccharide Biosynthesis Protein SpsA, Chain A"/>
    <property type="match status" value="1"/>
</dbReference>
<gene>
    <name evidence="5" type="ORF">Voc01_014620</name>
</gene>
<comment type="similarity">
    <text evidence="2">Belongs to the glycosyltransferase 2 family.</text>
</comment>
<comment type="pathway">
    <text evidence="1">Cell wall biogenesis; cell wall polysaccharide biosynthesis.</text>
</comment>
<keyword evidence="3" id="KW-0328">Glycosyltransferase</keyword>
<organism evidence="5 6">
    <name type="scientific">Virgisporangium ochraceum</name>
    <dbReference type="NCBI Taxonomy" id="65505"/>
    <lineage>
        <taxon>Bacteria</taxon>
        <taxon>Bacillati</taxon>
        <taxon>Actinomycetota</taxon>
        <taxon>Actinomycetes</taxon>
        <taxon>Micromonosporales</taxon>
        <taxon>Micromonosporaceae</taxon>
        <taxon>Virgisporangium</taxon>
    </lineage>
</organism>
<accession>A0A8J3ZS70</accession>
<evidence type="ECO:0000313" key="6">
    <source>
        <dbReference type="Proteomes" id="UP000635606"/>
    </source>
</evidence>
<keyword evidence="6" id="KW-1185">Reference proteome</keyword>
<dbReference type="InterPro" id="IPR029044">
    <property type="entry name" value="Nucleotide-diphossugar_trans"/>
</dbReference>
<evidence type="ECO:0000256" key="1">
    <source>
        <dbReference type="ARBA" id="ARBA00004776"/>
    </source>
</evidence>
<dbReference type="GO" id="GO:0016757">
    <property type="term" value="F:glycosyltransferase activity"/>
    <property type="evidence" value="ECO:0007669"/>
    <property type="project" value="UniProtKB-KW"/>
</dbReference>
<dbReference type="RefSeq" id="WP_203926507.1">
    <property type="nucleotide sequence ID" value="NZ_BOPH01000018.1"/>
</dbReference>
<dbReference type="SUPFAM" id="SSF53448">
    <property type="entry name" value="Nucleotide-diphospho-sugar transferases"/>
    <property type="match status" value="1"/>
</dbReference>
<evidence type="ECO:0008006" key="7">
    <source>
        <dbReference type="Google" id="ProtNLM"/>
    </source>
</evidence>
<proteinExistence type="inferred from homology"/>
<name>A0A8J3ZS70_9ACTN</name>
<dbReference type="Proteomes" id="UP000635606">
    <property type="component" value="Unassembled WGS sequence"/>
</dbReference>
<keyword evidence="4" id="KW-0808">Transferase</keyword>
<dbReference type="Pfam" id="PF13641">
    <property type="entry name" value="Glyco_tranf_2_3"/>
    <property type="match status" value="1"/>
</dbReference>
<evidence type="ECO:0000256" key="3">
    <source>
        <dbReference type="ARBA" id="ARBA00022676"/>
    </source>
</evidence>
<evidence type="ECO:0000256" key="4">
    <source>
        <dbReference type="ARBA" id="ARBA00022679"/>
    </source>
</evidence>
<comment type="caution">
    <text evidence="5">The sequence shown here is derived from an EMBL/GenBank/DDBJ whole genome shotgun (WGS) entry which is preliminary data.</text>
</comment>
<dbReference type="PANTHER" id="PTHR43179">
    <property type="entry name" value="RHAMNOSYLTRANSFERASE WBBL"/>
    <property type="match status" value="1"/>
</dbReference>
<sequence>MSGVTAVVVHYGPVEPTVRLVRRIDGYPDEVVVVANDGTPRPAELPSTVDWIVAERNLGYGAAFTAAVRGRTADAYLLLNNDVVLPYPAYRRCLEVLLSTSDTGIVAPVLRYADGTLQSGAARLSRWRRAPQVLIEPGPEPVECEWVTGAVMFIRREVAETVGMDGSFFLGGEDADLCVRARRQGWRVVCCGDAPAVHHRSQVITGPRWTYYSIRNRVWLARANFGPVSAAMSWLGGLLALPRLALGDAVLRRDFTVSRLGLLALAHAWMRKPSRADGPLPAEPLAGRVIRW</sequence>
<dbReference type="EMBL" id="BOPH01000018">
    <property type="protein sequence ID" value="GIJ66545.1"/>
    <property type="molecule type" value="Genomic_DNA"/>
</dbReference>
<evidence type="ECO:0000256" key="2">
    <source>
        <dbReference type="ARBA" id="ARBA00006739"/>
    </source>
</evidence>
<protein>
    <recommendedName>
        <fullName evidence="7">Glycosyl transferase family 2</fullName>
    </recommendedName>
</protein>
<dbReference type="AlphaFoldDB" id="A0A8J3ZS70"/>
<evidence type="ECO:0000313" key="5">
    <source>
        <dbReference type="EMBL" id="GIJ66545.1"/>
    </source>
</evidence>
<reference evidence="5" key="1">
    <citation type="submission" date="2021-01" db="EMBL/GenBank/DDBJ databases">
        <title>Whole genome shotgun sequence of Virgisporangium ochraceum NBRC 16418.</title>
        <authorList>
            <person name="Komaki H."/>
            <person name="Tamura T."/>
        </authorList>
    </citation>
    <scope>NUCLEOTIDE SEQUENCE</scope>
    <source>
        <strain evidence="5">NBRC 16418</strain>
    </source>
</reference>